<reference evidence="2 3" key="1">
    <citation type="submission" date="2015-04" db="EMBL/GenBank/DDBJ databases">
        <title>Complete genome sequence of Schizopora paradoxa KUC8140, a cosmopolitan wood degrader in East Asia.</title>
        <authorList>
            <consortium name="DOE Joint Genome Institute"/>
            <person name="Min B."/>
            <person name="Park H."/>
            <person name="Jang Y."/>
            <person name="Kim J.-J."/>
            <person name="Kim K.H."/>
            <person name="Pangilinan J."/>
            <person name="Lipzen A."/>
            <person name="Riley R."/>
            <person name="Grigoriev I.V."/>
            <person name="Spatafora J.W."/>
            <person name="Choi I.-G."/>
        </authorList>
    </citation>
    <scope>NUCLEOTIDE SEQUENCE [LARGE SCALE GENOMIC DNA]</scope>
    <source>
        <strain evidence="2 3">KUC8140</strain>
    </source>
</reference>
<dbReference type="GO" id="GO:1990275">
    <property type="term" value="F:preribosome binding"/>
    <property type="evidence" value="ECO:0007669"/>
    <property type="project" value="TreeGrafter"/>
</dbReference>
<dbReference type="SMART" id="SM00382">
    <property type="entry name" value="AAA"/>
    <property type="match status" value="1"/>
</dbReference>
<dbReference type="SUPFAM" id="SSF52540">
    <property type="entry name" value="P-loop containing nucleoside triphosphate hydrolases"/>
    <property type="match status" value="1"/>
</dbReference>
<dbReference type="InterPro" id="IPR027417">
    <property type="entry name" value="P-loop_NTPase"/>
</dbReference>
<dbReference type="InterPro" id="IPR050168">
    <property type="entry name" value="AAA_ATPase_domain"/>
</dbReference>
<dbReference type="OrthoDB" id="2115716at2759"/>
<gene>
    <name evidence="2" type="ORF">SCHPADRAFT_135381</name>
</gene>
<dbReference type="PANTHER" id="PTHR23077:SF132">
    <property type="entry name" value="ATP-DEPENDENT ZN PROTEASE"/>
    <property type="match status" value="1"/>
</dbReference>
<keyword evidence="3" id="KW-1185">Reference proteome</keyword>
<name>A0A0H2S2H5_9AGAM</name>
<sequence>MLLSGQHENDLSDAFVNVTFSDRDECGPAGGDKGGDTKEFASWMHNSTARHHQPVLFFANLLRKAYPKHSLVMSQDYRLNILGFPGAVSMPLKPDELITNINFYPIVRTPGLLLDGVEYGCFRTAWETYEFTVYIVKWREGYFIMNQNFILFDGPEAPARALLHAVGSWATELNEEIWVFENGFWSKNHKLWTEVQKANWDDVILKQSFKDTVRKDVTSFFDSEEMYKKLAIPWKRGIIMYGPPGNGKTISLKAVMKDVGARGYSPLYVKSFVSWRGEEGSMAEVFGWARQMAPCVIILEDLDSLINDRNRSFFLNQLDGIEGNEGLLIIGTTNHFDRLDPGLSERPSRFDRKYEFKDPDHDERELYARYWQKKLEDNKDIDFPDSLVTEVADSTNGFSFAYLKEAFVSSLVIFVSDDNKDDFPTILKTSIKTLKKQIDTSASTRWFSSERRGIAGNNTTGGMAPLPPKPDQNELLRQASLQTVSEFGPARIFML</sequence>
<organism evidence="2 3">
    <name type="scientific">Schizopora paradoxa</name>
    <dbReference type="NCBI Taxonomy" id="27342"/>
    <lineage>
        <taxon>Eukaryota</taxon>
        <taxon>Fungi</taxon>
        <taxon>Dikarya</taxon>
        <taxon>Basidiomycota</taxon>
        <taxon>Agaricomycotina</taxon>
        <taxon>Agaricomycetes</taxon>
        <taxon>Hymenochaetales</taxon>
        <taxon>Schizoporaceae</taxon>
        <taxon>Schizopora</taxon>
    </lineage>
</organism>
<dbReference type="GO" id="GO:0005634">
    <property type="term" value="C:nucleus"/>
    <property type="evidence" value="ECO:0007669"/>
    <property type="project" value="TreeGrafter"/>
</dbReference>
<protein>
    <submittedName>
        <fullName evidence="2">p-loop containing nucleoside triphosphate hydrolase protein</fullName>
    </submittedName>
</protein>
<dbReference type="Proteomes" id="UP000053477">
    <property type="component" value="Unassembled WGS sequence"/>
</dbReference>
<dbReference type="CDD" id="cd19481">
    <property type="entry name" value="RecA-like_protease"/>
    <property type="match status" value="1"/>
</dbReference>
<accession>A0A0H2S2H5</accession>
<dbReference type="Pfam" id="PF00004">
    <property type="entry name" value="AAA"/>
    <property type="match status" value="1"/>
</dbReference>
<dbReference type="STRING" id="27342.A0A0H2S2H5"/>
<dbReference type="GO" id="GO:0042254">
    <property type="term" value="P:ribosome biogenesis"/>
    <property type="evidence" value="ECO:0007669"/>
    <property type="project" value="TreeGrafter"/>
</dbReference>
<feature type="domain" description="AAA+ ATPase" evidence="1">
    <location>
        <begin position="234"/>
        <end position="360"/>
    </location>
</feature>
<dbReference type="GO" id="GO:0003723">
    <property type="term" value="F:RNA binding"/>
    <property type="evidence" value="ECO:0007669"/>
    <property type="project" value="TreeGrafter"/>
</dbReference>
<keyword evidence="2" id="KW-0378">Hydrolase</keyword>
<evidence type="ECO:0000259" key="1">
    <source>
        <dbReference type="SMART" id="SM00382"/>
    </source>
</evidence>
<dbReference type="GO" id="GO:0016887">
    <property type="term" value="F:ATP hydrolysis activity"/>
    <property type="evidence" value="ECO:0007669"/>
    <property type="project" value="InterPro"/>
</dbReference>
<dbReference type="InterPro" id="IPR003593">
    <property type="entry name" value="AAA+_ATPase"/>
</dbReference>
<proteinExistence type="predicted"/>
<dbReference type="InParanoid" id="A0A0H2S2H5"/>
<dbReference type="EMBL" id="KQ085898">
    <property type="protein sequence ID" value="KLO18057.1"/>
    <property type="molecule type" value="Genomic_DNA"/>
</dbReference>
<dbReference type="InterPro" id="IPR003959">
    <property type="entry name" value="ATPase_AAA_core"/>
</dbReference>
<dbReference type="Gene3D" id="3.40.50.300">
    <property type="entry name" value="P-loop containing nucleotide triphosphate hydrolases"/>
    <property type="match status" value="1"/>
</dbReference>
<evidence type="ECO:0000313" key="3">
    <source>
        <dbReference type="Proteomes" id="UP000053477"/>
    </source>
</evidence>
<dbReference type="PANTHER" id="PTHR23077">
    <property type="entry name" value="AAA-FAMILY ATPASE"/>
    <property type="match status" value="1"/>
</dbReference>
<dbReference type="AlphaFoldDB" id="A0A0H2S2H5"/>
<evidence type="ECO:0000313" key="2">
    <source>
        <dbReference type="EMBL" id="KLO18057.1"/>
    </source>
</evidence>
<dbReference type="GO" id="GO:0005524">
    <property type="term" value="F:ATP binding"/>
    <property type="evidence" value="ECO:0007669"/>
    <property type="project" value="InterPro"/>
</dbReference>